<dbReference type="Proteomes" id="UP000321393">
    <property type="component" value="Unassembled WGS sequence"/>
</dbReference>
<dbReference type="GO" id="GO:0003677">
    <property type="term" value="F:DNA binding"/>
    <property type="evidence" value="ECO:0007669"/>
    <property type="project" value="InterPro"/>
</dbReference>
<evidence type="ECO:0000256" key="3">
    <source>
        <dbReference type="SAM" id="MobiDB-lite"/>
    </source>
</evidence>
<evidence type="ECO:0000313" key="5">
    <source>
        <dbReference type="Proteomes" id="UP000321393"/>
    </source>
</evidence>
<dbReference type="InterPro" id="IPR002092">
    <property type="entry name" value="DNA-dir_Rpol_phage-type"/>
</dbReference>
<dbReference type="STRING" id="1194695.A0A5A7VJC0"/>
<dbReference type="SUPFAM" id="SSF56672">
    <property type="entry name" value="DNA/RNA polymerases"/>
    <property type="match status" value="1"/>
</dbReference>
<evidence type="ECO:0000256" key="1">
    <source>
        <dbReference type="ARBA" id="ARBA00008936"/>
    </source>
</evidence>
<dbReference type="AlphaFoldDB" id="A0A5A7VJC0"/>
<dbReference type="Gene3D" id="2.40.30.20">
    <property type="match status" value="1"/>
</dbReference>
<dbReference type="GO" id="GO:1902600">
    <property type="term" value="P:proton transmembrane transport"/>
    <property type="evidence" value="ECO:0007669"/>
    <property type="project" value="InterPro"/>
</dbReference>
<comment type="similarity">
    <text evidence="1">Belongs to the ATPase alpha/beta chains family.</text>
</comment>
<evidence type="ECO:0000313" key="4">
    <source>
        <dbReference type="EMBL" id="KAA0068213.1"/>
    </source>
</evidence>
<organism evidence="4 5">
    <name type="scientific">Cucumis melo var. makuwa</name>
    <name type="common">Oriental melon</name>
    <dbReference type="NCBI Taxonomy" id="1194695"/>
    <lineage>
        <taxon>Eukaryota</taxon>
        <taxon>Viridiplantae</taxon>
        <taxon>Streptophyta</taxon>
        <taxon>Embryophyta</taxon>
        <taxon>Tracheophyta</taxon>
        <taxon>Spermatophyta</taxon>
        <taxon>Magnoliopsida</taxon>
        <taxon>eudicotyledons</taxon>
        <taxon>Gunneridae</taxon>
        <taxon>Pentapetalae</taxon>
        <taxon>rosids</taxon>
        <taxon>fabids</taxon>
        <taxon>Cucurbitales</taxon>
        <taxon>Cucurbitaceae</taxon>
        <taxon>Benincaseae</taxon>
        <taxon>Cucumis</taxon>
    </lineage>
</organism>
<dbReference type="InterPro" id="IPR043502">
    <property type="entry name" value="DNA/RNA_pol_sf"/>
</dbReference>
<dbReference type="EMBL" id="SSTE01000002">
    <property type="protein sequence ID" value="KAA0068213.1"/>
    <property type="molecule type" value="Genomic_DNA"/>
</dbReference>
<dbReference type="GO" id="GO:0006390">
    <property type="term" value="P:mitochondrial transcription"/>
    <property type="evidence" value="ECO:0007669"/>
    <property type="project" value="TreeGrafter"/>
</dbReference>
<dbReference type="GO" id="GO:0003899">
    <property type="term" value="F:DNA-directed RNA polymerase activity"/>
    <property type="evidence" value="ECO:0007669"/>
    <property type="project" value="InterPro"/>
</dbReference>
<sequence length="572" mass="65383">MIEGPNALIQDRGPRLPRGGSIENEKNKTEEERKSFLGRSEQRELFHGIDYVQGKFQFHRAHLEIRDHGGRPLPGRKAYGGLSYLPASPLSAKVYLSRHISPDTYNSTIRQFGEYTLEAIMIYVLGVAYHSIKESSIVRVSTFLGLRKKSVRAQANILKSIRTECSQSTTESSQEGEIKRVKRGTKMEIGRRMLEFMIEREVIFIESSPVETQFTYGLQTLRLGIPGILDRNKKTPLIGSERWLPVRELDNSQYREMCSTLNGLQKEGFQRNHKLLEFIQKNRPTLERVGPARFEDFLIRLVSAYENYFFYLPAFMDFRGRIYRSGILHFHERDLARGFIVFANNHQETEGCTQLEMDIVACAAAFKYQKFYLYSEALKWYKENLCLISASDESLISFAKSASDPFQFMAKALCKDEEKELNRIPITQDAAASAYQIMSYFLLNEEMAKITNLIPHPDGQIQDIYMNLIQDFRSSYFIASSLNSYGASVSPFIYEPVAFLTGRPFSFMEFSPGAAELTTFLEGRITNFNTSLKVDEMGRVLSVGDGIARVYGLKEKKALNYHGPGIRTQITS</sequence>
<proteinExistence type="inferred from homology"/>
<dbReference type="GO" id="GO:0046034">
    <property type="term" value="P:ATP metabolic process"/>
    <property type="evidence" value="ECO:0007669"/>
    <property type="project" value="InterPro"/>
</dbReference>
<accession>A0A5A7VJC0</accession>
<comment type="caution">
    <text evidence="4">The sequence shown here is derived from an EMBL/GenBank/DDBJ whole genome shotgun (WGS) entry which is preliminary data.</text>
</comment>
<evidence type="ECO:0000256" key="2">
    <source>
        <dbReference type="ARBA" id="ARBA00022448"/>
    </source>
</evidence>
<dbReference type="SUPFAM" id="SSF50615">
    <property type="entry name" value="N-terminal domain of alpha and beta subunits of F1 ATP synthase"/>
    <property type="match status" value="1"/>
</dbReference>
<name>A0A5A7VJC0_CUCMM</name>
<dbReference type="PANTHER" id="PTHR10102:SF8">
    <property type="entry name" value="DNA-DIRECTED RNA POLYMERASE-RELATED"/>
    <property type="match status" value="1"/>
</dbReference>
<dbReference type="InterPro" id="IPR023366">
    <property type="entry name" value="ATP_synth_asu-like_sf"/>
</dbReference>
<dbReference type="PANTHER" id="PTHR10102">
    <property type="entry name" value="DNA-DIRECTED RNA POLYMERASE, MITOCHONDRIAL"/>
    <property type="match status" value="1"/>
</dbReference>
<feature type="compositionally biased region" description="Basic and acidic residues" evidence="3">
    <location>
        <begin position="23"/>
        <end position="36"/>
    </location>
</feature>
<reference evidence="4 5" key="1">
    <citation type="submission" date="2019-08" db="EMBL/GenBank/DDBJ databases">
        <title>Draft genome sequences of two oriental melons (Cucumis melo L. var makuwa).</title>
        <authorList>
            <person name="Kwon S.-Y."/>
        </authorList>
    </citation>
    <scope>NUCLEOTIDE SEQUENCE [LARGE SCALE GENOMIC DNA]</scope>
    <source>
        <strain evidence="5">cv. SW 3</strain>
        <tissue evidence="4">Leaf</tissue>
    </source>
</reference>
<dbReference type="GO" id="GO:0034245">
    <property type="term" value="C:mitochondrial DNA-directed RNA polymerase complex"/>
    <property type="evidence" value="ECO:0007669"/>
    <property type="project" value="TreeGrafter"/>
</dbReference>
<feature type="region of interest" description="Disordered" evidence="3">
    <location>
        <begin position="1"/>
        <end position="36"/>
    </location>
</feature>
<dbReference type="OrthoDB" id="1722225at2759"/>
<keyword evidence="2" id="KW-0813">Transport</keyword>
<gene>
    <name evidence="4" type="ORF">E6C27_scaffold46412G00110</name>
</gene>
<dbReference type="GO" id="GO:0005524">
    <property type="term" value="F:ATP binding"/>
    <property type="evidence" value="ECO:0007669"/>
    <property type="project" value="UniProtKB-KW"/>
</dbReference>
<protein>
    <submittedName>
        <fullName evidence="4">DNA-dependent RNA polymerase (Mitochondrion)</fullName>
    </submittedName>
</protein>
<dbReference type="InterPro" id="IPR036121">
    <property type="entry name" value="ATPase_F1/V1/A1_a/bsu_N_sf"/>
</dbReference>